<dbReference type="AlphaFoldDB" id="A0A806K7D3"/>
<sequence length="269" mass="29917">MATVLSMANFKGGVGKTSSTALLSWALAKKGFKVLAIDFDPQANLTELLLKTGSTEENIITVKTSLMAAIITNQPLKDIRINIAPNLDLLPDGVDFAQYPRFLDGQFEGEAEKVGFFKQLVDPLRSDYDFIFIDVPPTMSLQNDSAFFATDQIVIVLQTQERALTGAENFIAYLQKTLIDEFNASVDILGVLPVLSKRRAAVDQSILDAATKEFGEENMFKNTVMIMERIKRYDMTGITDNIHDGWDKKVHKVFSAVADEIVQRLKEAD</sequence>
<dbReference type="PANTHER" id="PTHR13696">
    <property type="entry name" value="P-LOOP CONTAINING NUCLEOSIDE TRIPHOSPHATE HYDROLASE"/>
    <property type="match status" value="1"/>
</dbReference>
<protein>
    <submittedName>
        <fullName evidence="2">Copy number control protein</fullName>
    </submittedName>
</protein>
<dbReference type="Gene3D" id="3.40.50.300">
    <property type="entry name" value="P-loop containing nucleotide triphosphate hydrolases"/>
    <property type="match status" value="1"/>
</dbReference>
<evidence type="ECO:0000259" key="1">
    <source>
        <dbReference type="Pfam" id="PF13614"/>
    </source>
</evidence>
<dbReference type="Proteomes" id="UP000015927">
    <property type="component" value="Plasmid 2"/>
</dbReference>
<gene>
    <name evidence="2" type="ORF">LBPG_04268</name>
</gene>
<dbReference type="CDD" id="cd02042">
    <property type="entry name" value="ParAB_family"/>
    <property type="match status" value="1"/>
</dbReference>
<name>A0A806K7D3_LACPA</name>
<dbReference type="SUPFAM" id="SSF52540">
    <property type="entry name" value="P-loop containing nucleoside triphosphate hydrolases"/>
    <property type="match status" value="1"/>
</dbReference>
<dbReference type="InterPro" id="IPR027417">
    <property type="entry name" value="P-loop_NTPase"/>
</dbReference>
<feature type="domain" description="AAA" evidence="1">
    <location>
        <begin position="3"/>
        <end position="187"/>
    </location>
</feature>
<dbReference type="InterPro" id="IPR025669">
    <property type="entry name" value="AAA_dom"/>
</dbReference>
<evidence type="ECO:0000313" key="2">
    <source>
        <dbReference type="EMBL" id="AGT63780.1"/>
    </source>
</evidence>
<geneLocation type="plasmid" evidence="2 3">
    <name>2</name>
</geneLocation>
<dbReference type="KEGG" id="lpi:LBPG_04268"/>
<dbReference type="EMBL" id="CP002393">
    <property type="protein sequence ID" value="AGT63780.1"/>
    <property type="molecule type" value="Genomic_DNA"/>
</dbReference>
<evidence type="ECO:0000313" key="3">
    <source>
        <dbReference type="Proteomes" id="UP000015927"/>
    </source>
</evidence>
<proteinExistence type="predicted"/>
<dbReference type="InterPro" id="IPR050678">
    <property type="entry name" value="DNA_Partitioning_ATPase"/>
</dbReference>
<dbReference type="Pfam" id="PF13614">
    <property type="entry name" value="AAA_31"/>
    <property type="match status" value="1"/>
</dbReference>
<keyword evidence="2" id="KW-0614">Plasmid</keyword>
<dbReference type="GeneID" id="57091594"/>
<dbReference type="PANTHER" id="PTHR13696:SF52">
    <property type="entry name" value="PARA FAMILY PROTEIN CT_582"/>
    <property type="match status" value="1"/>
</dbReference>
<organism evidence="2 3">
    <name type="scientific">Lacticaseibacillus paracasei subsp. paracasei 8700:2</name>
    <dbReference type="NCBI Taxonomy" id="537973"/>
    <lineage>
        <taxon>Bacteria</taxon>
        <taxon>Bacillati</taxon>
        <taxon>Bacillota</taxon>
        <taxon>Bacilli</taxon>
        <taxon>Lactobacillales</taxon>
        <taxon>Lactobacillaceae</taxon>
        <taxon>Lacticaseibacillus</taxon>
    </lineage>
</organism>
<dbReference type="RefSeq" id="WP_003660085.1">
    <property type="nucleotide sequence ID" value="NC_022123.1"/>
</dbReference>
<accession>A0A806K7D3</accession>
<reference evidence="2 3" key="1">
    <citation type="submission" date="2010-12" db="EMBL/GenBank/DDBJ databases">
        <title>The Genome Sequence of Lactobacillus paracasei subsp. paracasei strain 8700:2.</title>
        <authorList>
            <consortium name="The Broad Institute Genome Sequencing Platform"/>
            <person name="Ward D."/>
            <person name="Earl A."/>
            <person name="Feldgarden M."/>
            <person name="Young S.K."/>
            <person name="Gargeya S."/>
            <person name="Zeng Q."/>
            <person name="Alvarado L."/>
            <person name="Berlin A."/>
            <person name="Bochicchio J."/>
            <person name="Chapman S.B."/>
            <person name="Chen Z."/>
            <person name="Freedman E."/>
            <person name="Gellesch M."/>
            <person name="Goldberg J."/>
            <person name="Griggs A."/>
            <person name="Gujja S."/>
            <person name="Heilman E."/>
            <person name="Heiman D."/>
            <person name="Howarth C."/>
            <person name="Mehta T."/>
            <person name="Neiman D."/>
            <person name="Pearson M."/>
            <person name="Roberts A."/>
            <person name="Saif S."/>
            <person name="Shea T."/>
            <person name="Shenoy N."/>
            <person name="Sisk P."/>
            <person name="Stolte C."/>
            <person name="Sykes S."/>
            <person name="White J."/>
            <person name="Yandava C."/>
            <person name="Saulnier D."/>
            <person name="Haas B."/>
            <person name="Nusbaum C."/>
            <person name="Birren B."/>
        </authorList>
    </citation>
    <scope>NUCLEOTIDE SEQUENCE [LARGE SCALE GENOMIC DNA]</scope>
    <source>
        <strain evidence="2 3">8700:2</strain>
        <plasmid evidence="2 3">2</plasmid>
    </source>
</reference>